<dbReference type="GO" id="GO:0006302">
    <property type="term" value="P:double-strand break repair"/>
    <property type="evidence" value="ECO:0007669"/>
    <property type="project" value="TreeGrafter"/>
</dbReference>
<comment type="caution">
    <text evidence="14">The sequence shown here is derived from an EMBL/GenBank/DDBJ whole genome shotgun (WGS) entry which is preliminary data.</text>
</comment>
<keyword evidence="8" id="KW-0833">Ubl conjugation pathway</keyword>
<keyword evidence="7 11" id="KW-0863">Zinc-finger</keyword>
<dbReference type="InterPro" id="IPR001841">
    <property type="entry name" value="Znf_RING"/>
</dbReference>
<comment type="subcellular location">
    <subcellularLocation>
        <location evidence="2">Nucleus</location>
    </subcellularLocation>
</comment>
<feature type="compositionally biased region" description="Polar residues" evidence="12">
    <location>
        <begin position="1"/>
        <end position="17"/>
    </location>
</feature>
<dbReference type="GO" id="GO:0008270">
    <property type="term" value="F:zinc ion binding"/>
    <property type="evidence" value="ECO:0007669"/>
    <property type="project" value="UniProtKB-KW"/>
</dbReference>
<keyword evidence="5" id="KW-0479">Metal-binding</keyword>
<sequence>MVAEANSSRSPGITGNPSKKRQEIVENGQQDESLFSPGFRSVAAMAGWDEEALLVASLIVEDTPDRQFKQKKRTDLQSLKTPPTNSRRKRRAQRRSPASIPVTILDLDEDKPKSTSKEGESTSKEGESTSKDETAIAEVEKPSKADEEVDAKSRGASSSTPSIPCLDRLREELSCAICLEICYEPSTTPCGHSFCKKCLSSAADRCGRKCPKCRQIISTGKYCKVNTVLWNTVQLLFPQEVEARKAADESATEALEQPSQSRTRSQHTRQSRGVVELRSLESSNNSAERRRNREERIRNRAQSSRGDAARTELPGQDRDAALALRLQREEFMEAFTGPDDWRRGSLAPATARANLRAMASRAINIRMSRGRRD</sequence>
<dbReference type="InterPro" id="IPR017907">
    <property type="entry name" value="Znf_RING_CS"/>
</dbReference>
<reference evidence="14" key="1">
    <citation type="submission" date="2018-01" db="EMBL/GenBank/DDBJ databases">
        <authorList>
            <person name="Mao J.F."/>
        </authorList>
    </citation>
    <scope>NUCLEOTIDE SEQUENCE</scope>
    <source>
        <strain evidence="14">Huo1</strain>
        <tissue evidence="14">Leaf</tissue>
    </source>
</reference>
<dbReference type="PROSITE" id="PS50089">
    <property type="entry name" value="ZF_RING_2"/>
    <property type="match status" value="1"/>
</dbReference>
<keyword evidence="10" id="KW-0539">Nucleus</keyword>
<dbReference type="EMBL" id="PNBA02000004">
    <property type="protein sequence ID" value="KAG6426015.1"/>
    <property type="molecule type" value="Genomic_DNA"/>
</dbReference>
<evidence type="ECO:0000256" key="4">
    <source>
        <dbReference type="ARBA" id="ARBA00022679"/>
    </source>
</evidence>
<dbReference type="GO" id="GO:0031491">
    <property type="term" value="F:nucleosome binding"/>
    <property type="evidence" value="ECO:0007669"/>
    <property type="project" value="TreeGrafter"/>
</dbReference>
<feature type="compositionally biased region" description="Basic and acidic residues" evidence="12">
    <location>
        <begin position="287"/>
        <end position="298"/>
    </location>
</feature>
<feature type="domain" description="RING-type" evidence="13">
    <location>
        <begin position="175"/>
        <end position="214"/>
    </location>
</feature>
<keyword evidence="9" id="KW-0862">Zinc</keyword>
<feature type="compositionally biased region" description="Polar residues" evidence="12">
    <location>
        <begin position="76"/>
        <end position="85"/>
    </location>
</feature>
<evidence type="ECO:0000256" key="2">
    <source>
        <dbReference type="ARBA" id="ARBA00004123"/>
    </source>
</evidence>
<dbReference type="Gene3D" id="3.30.40.10">
    <property type="entry name" value="Zinc/RING finger domain, C3HC4 (zinc finger)"/>
    <property type="match status" value="1"/>
</dbReference>
<dbReference type="OrthoDB" id="6105938at2759"/>
<dbReference type="GO" id="GO:0005634">
    <property type="term" value="C:nucleus"/>
    <property type="evidence" value="ECO:0007669"/>
    <property type="project" value="UniProtKB-SubCell"/>
</dbReference>
<evidence type="ECO:0000313" key="14">
    <source>
        <dbReference type="EMBL" id="KAG6426015.1"/>
    </source>
</evidence>
<dbReference type="SUPFAM" id="SSF57850">
    <property type="entry name" value="RING/U-box"/>
    <property type="match status" value="1"/>
</dbReference>
<dbReference type="InterPro" id="IPR051657">
    <property type="entry name" value="RNF168/RNF169_E3_ubiq-ligase"/>
</dbReference>
<feature type="region of interest" description="Disordered" evidence="12">
    <location>
        <begin position="248"/>
        <end position="314"/>
    </location>
</feature>
<dbReference type="GO" id="GO:0061630">
    <property type="term" value="F:ubiquitin protein ligase activity"/>
    <property type="evidence" value="ECO:0007669"/>
    <property type="project" value="UniProtKB-EC"/>
</dbReference>
<keyword evidence="6" id="KW-0227">DNA damage</keyword>
<protein>
    <recommendedName>
        <fullName evidence="3">RING-type E3 ubiquitin transferase</fullName>
        <ecNumber evidence="3">2.3.2.27</ecNumber>
    </recommendedName>
</protein>
<dbReference type="PANTHER" id="PTHR23328">
    <property type="entry name" value="RING-TYPE DOMAIN-CONTAINING PROTEIN"/>
    <property type="match status" value="1"/>
</dbReference>
<dbReference type="AlphaFoldDB" id="A0A8X8Y4A1"/>
<dbReference type="Proteomes" id="UP000298416">
    <property type="component" value="Unassembled WGS sequence"/>
</dbReference>
<reference evidence="14" key="2">
    <citation type="submission" date="2020-08" db="EMBL/GenBank/DDBJ databases">
        <title>Plant Genome Project.</title>
        <authorList>
            <person name="Zhang R.-G."/>
        </authorList>
    </citation>
    <scope>NUCLEOTIDE SEQUENCE</scope>
    <source>
        <strain evidence="14">Huo1</strain>
        <tissue evidence="14">Leaf</tissue>
    </source>
</reference>
<comment type="catalytic activity">
    <reaction evidence="1">
        <text>S-ubiquitinyl-[E2 ubiquitin-conjugating enzyme]-L-cysteine + [acceptor protein]-L-lysine = [E2 ubiquitin-conjugating enzyme]-L-cysteine + N(6)-ubiquitinyl-[acceptor protein]-L-lysine.</text>
        <dbReference type="EC" id="2.3.2.27"/>
    </reaction>
</comment>
<dbReference type="EC" id="2.3.2.27" evidence="3"/>
<evidence type="ECO:0000256" key="3">
    <source>
        <dbReference type="ARBA" id="ARBA00012483"/>
    </source>
</evidence>
<feature type="region of interest" description="Disordered" evidence="12">
    <location>
        <begin position="62"/>
        <end position="163"/>
    </location>
</feature>
<dbReference type="SMART" id="SM00184">
    <property type="entry name" value="RING"/>
    <property type="match status" value="1"/>
</dbReference>
<evidence type="ECO:0000256" key="6">
    <source>
        <dbReference type="ARBA" id="ARBA00022763"/>
    </source>
</evidence>
<evidence type="ECO:0000259" key="13">
    <source>
        <dbReference type="PROSITE" id="PS50089"/>
    </source>
</evidence>
<evidence type="ECO:0000256" key="1">
    <source>
        <dbReference type="ARBA" id="ARBA00000900"/>
    </source>
</evidence>
<dbReference type="PANTHER" id="PTHR23328:SF0">
    <property type="entry name" value="RING-TYPE DOMAIN-CONTAINING PROTEIN"/>
    <property type="match status" value="1"/>
</dbReference>
<organism evidence="14">
    <name type="scientific">Salvia splendens</name>
    <name type="common">Scarlet sage</name>
    <dbReference type="NCBI Taxonomy" id="180675"/>
    <lineage>
        <taxon>Eukaryota</taxon>
        <taxon>Viridiplantae</taxon>
        <taxon>Streptophyta</taxon>
        <taxon>Embryophyta</taxon>
        <taxon>Tracheophyta</taxon>
        <taxon>Spermatophyta</taxon>
        <taxon>Magnoliopsida</taxon>
        <taxon>eudicotyledons</taxon>
        <taxon>Gunneridae</taxon>
        <taxon>Pentapetalae</taxon>
        <taxon>asterids</taxon>
        <taxon>lamiids</taxon>
        <taxon>Lamiales</taxon>
        <taxon>Lamiaceae</taxon>
        <taxon>Nepetoideae</taxon>
        <taxon>Mentheae</taxon>
        <taxon>Salviinae</taxon>
        <taxon>Salvia</taxon>
        <taxon>Salvia subgen. Calosphace</taxon>
        <taxon>core Calosphace</taxon>
    </lineage>
</organism>
<dbReference type="GO" id="GO:0035861">
    <property type="term" value="C:site of double-strand break"/>
    <property type="evidence" value="ECO:0007669"/>
    <property type="project" value="TreeGrafter"/>
</dbReference>
<evidence type="ECO:0000256" key="8">
    <source>
        <dbReference type="ARBA" id="ARBA00022786"/>
    </source>
</evidence>
<name>A0A8X8Y4A1_SALSN</name>
<dbReference type="Pfam" id="PF00097">
    <property type="entry name" value="zf-C3HC4"/>
    <property type="match status" value="1"/>
</dbReference>
<feature type="region of interest" description="Disordered" evidence="12">
    <location>
        <begin position="1"/>
        <end position="36"/>
    </location>
</feature>
<feature type="compositionally biased region" description="Basic and acidic residues" evidence="12">
    <location>
        <begin position="110"/>
        <end position="153"/>
    </location>
</feature>
<evidence type="ECO:0000256" key="7">
    <source>
        <dbReference type="ARBA" id="ARBA00022771"/>
    </source>
</evidence>
<keyword evidence="4" id="KW-0808">Transferase</keyword>
<evidence type="ECO:0000256" key="11">
    <source>
        <dbReference type="PROSITE-ProRule" id="PRU00175"/>
    </source>
</evidence>
<dbReference type="PROSITE" id="PS00518">
    <property type="entry name" value="ZF_RING_1"/>
    <property type="match status" value="1"/>
</dbReference>
<gene>
    <name evidence="14" type="ORF">SASPL_110228</name>
</gene>
<keyword evidence="15" id="KW-1185">Reference proteome</keyword>
<proteinExistence type="predicted"/>
<dbReference type="InterPro" id="IPR018957">
    <property type="entry name" value="Znf_C3HC4_RING-type"/>
</dbReference>
<evidence type="ECO:0000256" key="12">
    <source>
        <dbReference type="SAM" id="MobiDB-lite"/>
    </source>
</evidence>
<feature type="compositionally biased region" description="Low complexity" evidence="12">
    <location>
        <begin position="276"/>
        <end position="286"/>
    </location>
</feature>
<accession>A0A8X8Y4A1</accession>
<dbReference type="InterPro" id="IPR013083">
    <property type="entry name" value="Znf_RING/FYVE/PHD"/>
</dbReference>
<evidence type="ECO:0000256" key="9">
    <source>
        <dbReference type="ARBA" id="ARBA00022833"/>
    </source>
</evidence>
<evidence type="ECO:0000313" key="15">
    <source>
        <dbReference type="Proteomes" id="UP000298416"/>
    </source>
</evidence>
<evidence type="ECO:0000256" key="10">
    <source>
        <dbReference type="ARBA" id="ARBA00023242"/>
    </source>
</evidence>
<evidence type="ECO:0000256" key="5">
    <source>
        <dbReference type="ARBA" id="ARBA00022723"/>
    </source>
</evidence>